<dbReference type="AlphaFoldDB" id="A0A6P8FTS4"/>
<proteinExistence type="predicted"/>
<reference evidence="3" key="1">
    <citation type="submission" date="2025-08" db="UniProtKB">
        <authorList>
            <consortium name="RefSeq"/>
        </authorList>
    </citation>
    <scope>IDENTIFICATION</scope>
</reference>
<name>A0A6P8FTS4_CLUHA</name>
<dbReference type="RefSeq" id="XP_031430039.1">
    <property type="nucleotide sequence ID" value="XM_031574179.1"/>
</dbReference>
<organism evidence="2 3">
    <name type="scientific">Clupea harengus</name>
    <name type="common">Atlantic herring</name>
    <dbReference type="NCBI Taxonomy" id="7950"/>
    <lineage>
        <taxon>Eukaryota</taxon>
        <taxon>Metazoa</taxon>
        <taxon>Chordata</taxon>
        <taxon>Craniata</taxon>
        <taxon>Vertebrata</taxon>
        <taxon>Euteleostomi</taxon>
        <taxon>Actinopterygii</taxon>
        <taxon>Neopterygii</taxon>
        <taxon>Teleostei</taxon>
        <taxon>Clupei</taxon>
        <taxon>Clupeiformes</taxon>
        <taxon>Clupeoidei</taxon>
        <taxon>Clupeidae</taxon>
        <taxon>Clupea</taxon>
    </lineage>
</organism>
<feature type="region of interest" description="Disordered" evidence="1">
    <location>
        <begin position="23"/>
        <end position="61"/>
    </location>
</feature>
<feature type="compositionally biased region" description="Basic and acidic residues" evidence="1">
    <location>
        <begin position="23"/>
        <end position="32"/>
    </location>
</feature>
<evidence type="ECO:0000256" key="1">
    <source>
        <dbReference type="SAM" id="MobiDB-lite"/>
    </source>
</evidence>
<dbReference type="Proteomes" id="UP000515152">
    <property type="component" value="Chromosome 9"/>
</dbReference>
<keyword evidence="2" id="KW-1185">Reference proteome</keyword>
<feature type="compositionally biased region" description="Basic and acidic residues" evidence="1">
    <location>
        <begin position="141"/>
        <end position="151"/>
    </location>
</feature>
<sequence length="208" mass="23468">MDSSRSLAQVIMELQNEIKKLETENRALRGESKQMPLDSEEENTDSMQTFQDSDSVEDNTGHANLRRNVSAPALEGQFKENIIMTVRRYSVSSNILKLGRKNDGPPKGKKSEDKSVTNHIKWARLQDGVHSRPQTALSSPTREEHNSTRERHTNRRSLQDYVNTNRSKVKTVTFLLPVDDIYTNRPVSAKCVSDQSSLDSPVTENPSG</sequence>
<dbReference type="GeneID" id="116221951"/>
<gene>
    <name evidence="3" type="primary">LOC116221951</name>
</gene>
<protein>
    <submittedName>
        <fullName evidence="3">Uncharacterized protein LOC116221951</fullName>
    </submittedName>
</protein>
<dbReference type="KEGG" id="char:116221951"/>
<accession>A0A6P8FTS4</accession>
<dbReference type="OrthoDB" id="8851930at2759"/>
<evidence type="ECO:0000313" key="2">
    <source>
        <dbReference type="Proteomes" id="UP000515152"/>
    </source>
</evidence>
<feature type="region of interest" description="Disordered" evidence="1">
    <location>
        <begin position="125"/>
        <end position="164"/>
    </location>
</feature>
<feature type="compositionally biased region" description="Basic and acidic residues" evidence="1">
    <location>
        <begin position="100"/>
        <end position="116"/>
    </location>
</feature>
<evidence type="ECO:0000313" key="3">
    <source>
        <dbReference type="RefSeq" id="XP_031430039.1"/>
    </source>
</evidence>
<feature type="region of interest" description="Disordered" evidence="1">
    <location>
        <begin position="97"/>
        <end position="116"/>
    </location>
</feature>